<evidence type="ECO:0000313" key="3">
    <source>
        <dbReference type="Proteomes" id="UP000635606"/>
    </source>
</evidence>
<dbReference type="EMBL" id="BOPH01000005">
    <property type="protein sequence ID" value="GIJ65518.1"/>
    <property type="molecule type" value="Genomic_DNA"/>
</dbReference>
<dbReference type="RefSeq" id="WP_203925518.1">
    <property type="nucleotide sequence ID" value="NZ_BOPH01000005.1"/>
</dbReference>
<evidence type="ECO:0000256" key="1">
    <source>
        <dbReference type="SAM" id="Phobius"/>
    </source>
</evidence>
<evidence type="ECO:0000313" key="2">
    <source>
        <dbReference type="EMBL" id="GIJ65518.1"/>
    </source>
</evidence>
<keyword evidence="1" id="KW-0812">Transmembrane</keyword>
<feature type="transmembrane region" description="Helical" evidence="1">
    <location>
        <begin position="119"/>
        <end position="140"/>
    </location>
</feature>
<feature type="transmembrane region" description="Helical" evidence="1">
    <location>
        <begin position="35"/>
        <end position="55"/>
    </location>
</feature>
<dbReference type="Proteomes" id="UP000635606">
    <property type="component" value="Unassembled WGS sequence"/>
</dbReference>
<feature type="transmembrane region" description="Helical" evidence="1">
    <location>
        <begin position="75"/>
        <end position="98"/>
    </location>
</feature>
<proteinExistence type="predicted"/>
<keyword evidence="1" id="KW-0472">Membrane</keyword>
<sequence length="268" mass="27960">MTTISLPVYTGEQRVTQLRVLRSEWTKLRSLPSTMWSLLTAVALTVGFGVVYAMVRVARPPADPSTFDATGVTLSGVQLAQLAVGVLGVLLVTGEFATGSIRATLAAVPSRLPVLWGKAAVFGLTTMVLCLPAVVVAFVVGQSILAAENLDIGLGDPGVARAVFGSAVFLALVGLFGLGLGALIRNTAGGIATLLGLLFAPQILVGFLPESVSTQLYKYVPAQAGQAIMFVKPDPQWSLEPLAGLGVFAIYTAIAVGLAAWQLRRRDV</sequence>
<name>A0A8J4E8R5_9ACTN</name>
<organism evidence="2 3">
    <name type="scientific">Virgisporangium ochraceum</name>
    <dbReference type="NCBI Taxonomy" id="65505"/>
    <lineage>
        <taxon>Bacteria</taxon>
        <taxon>Bacillati</taxon>
        <taxon>Actinomycetota</taxon>
        <taxon>Actinomycetes</taxon>
        <taxon>Micromonosporales</taxon>
        <taxon>Micromonosporaceae</taxon>
        <taxon>Virgisporangium</taxon>
    </lineage>
</organism>
<gene>
    <name evidence="2" type="ORF">Voc01_004350</name>
</gene>
<dbReference type="PANTHER" id="PTHR37305:SF1">
    <property type="entry name" value="MEMBRANE PROTEIN"/>
    <property type="match status" value="1"/>
</dbReference>
<dbReference type="PANTHER" id="PTHR37305">
    <property type="entry name" value="INTEGRAL MEMBRANE PROTEIN-RELATED"/>
    <property type="match status" value="1"/>
</dbReference>
<protein>
    <submittedName>
        <fullName evidence="2">ABC transporter permease</fullName>
    </submittedName>
</protein>
<keyword evidence="3" id="KW-1185">Reference proteome</keyword>
<keyword evidence="1" id="KW-1133">Transmembrane helix</keyword>
<accession>A0A8J4E8R5</accession>
<reference evidence="2" key="1">
    <citation type="submission" date="2021-01" db="EMBL/GenBank/DDBJ databases">
        <title>Whole genome shotgun sequence of Virgisporangium ochraceum NBRC 16418.</title>
        <authorList>
            <person name="Komaki H."/>
            <person name="Tamura T."/>
        </authorList>
    </citation>
    <scope>NUCLEOTIDE SEQUENCE</scope>
    <source>
        <strain evidence="2">NBRC 16418</strain>
    </source>
</reference>
<dbReference type="AlphaFoldDB" id="A0A8J4E8R5"/>
<comment type="caution">
    <text evidence="2">The sequence shown here is derived from an EMBL/GenBank/DDBJ whole genome shotgun (WGS) entry which is preliminary data.</text>
</comment>
<feature type="transmembrane region" description="Helical" evidence="1">
    <location>
        <begin position="160"/>
        <end position="184"/>
    </location>
</feature>
<feature type="transmembrane region" description="Helical" evidence="1">
    <location>
        <begin position="191"/>
        <end position="209"/>
    </location>
</feature>
<feature type="transmembrane region" description="Helical" evidence="1">
    <location>
        <begin position="242"/>
        <end position="261"/>
    </location>
</feature>